<evidence type="ECO:0000313" key="4">
    <source>
        <dbReference type="Proteomes" id="UP000766595"/>
    </source>
</evidence>
<feature type="domain" description="Polyvalent protein metallopeptidase" evidence="2">
    <location>
        <begin position="150"/>
        <end position="279"/>
    </location>
</feature>
<sequence>MSKERFDIHQAVTDRIVAAIEAGAGSWQMPWHRGAGGRRPVNIASGNAYQGVNILALWVEAQFFGYGSNVWGTYKQWAEAGCQVRKGAKAAHVVFYKQIAVATEDTDSGEDETETRLFARASPVFNAGQVEGYAPPVPPVVGSAEILAGIEAFVAGTGAAIEHGGSVACYIPSRDLVRMPPRETFFATPTSTATEAYYSTELHELVHWTGPKSRCDRDLAGRFRSEAYAMEELVAELGAAFLSADLGITAEPRADHAQYLAHWLTVLKADKKAIFTAASAASRAVQFLHGLQAA</sequence>
<dbReference type="GO" id="GO:0003697">
    <property type="term" value="F:single-stranded DNA binding"/>
    <property type="evidence" value="ECO:0007669"/>
    <property type="project" value="InterPro"/>
</dbReference>
<protein>
    <submittedName>
        <fullName evidence="3">DUF1738 domain-containing protein</fullName>
    </submittedName>
</protein>
<dbReference type="EMBL" id="JAHHZF010000020">
    <property type="protein sequence ID" value="MBT9293097.1"/>
    <property type="molecule type" value="Genomic_DNA"/>
</dbReference>
<organism evidence="3 4">
    <name type="scientific">Prosthecodimorpha staleyi</name>
    <dbReference type="NCBI Taxonomy" id="2840188"/>
    <lineage>
        <taxon>Bacteria</taxon>
        <taxon>Pseudomonadati</taxon>
        <taxon>Pseudomonadota</taxon>
        <taxon>Alphaproteobacteria</taxon>
        <taxon>Hyphomicrobiales</taxon>
        <taxon>Ancalomicrobiaceae</taxon>
        <taxon>Prosthecodimorpha</taxon>
    </lineage>
</organism>
<evidence type="ECO:0000259" key="2">
    <source>
        <dbReference type="Pfam" id="PF18818"/>
    </source>
</evidence>
<comment type="caution">
    <text evidence="3">The sequence shown here is derived from an EMBL/GenBank/DDBJ whole genome shotgun (WGS) entry which is preliminary data.</text>
</comment>
<dbReference type="InterPro" id="IPR017113">
    <property type="entry name" value="Antirestriction_ArdC"/>
</dbReference>
<dbReference type="InterPro" id="IPR013610">
    <property type="entry name" value="ArdC_N"/>
</dbReference>
<dbReference type="RefSeq" id="WP_261971595.1">
    <property type="nucleotide sequence ID" value="NZ_JAHHZF010000020.1"/>
</dbReference>
<dbReference type="AlphaFoldDB" id="A0A947DC08"/>
<evidence type="ECO:0000313" key="3">
    <source>
        <dbReference type="EMBL" id="MBT9293097.1"/>
    </source>
</evidence>
<dbReference type="Pfam" id="PF08401">
    <property type="entry name" value="ArdcN"/>
    <property type="match status" value="1"/>
</dbReference>
<reference evidence="3 4" key="1">
    <citation type="submission" date="2021-06" db="EMBL/GenBank/DDBJ databases">
        <authorList>
            <person name="Grouzdev D.S."/>
            <person name="Koziaeva V."/>
        </authorList>
    </citation>
    <scope>NUCLEOTIDE SEQUENCE [LARGE SCALE GENOMIC DNA]</scope>
    <source>
        <strain evidence="3 4">22</strain>
    </source>
</reference>
<dbReference type="Pfam" id="PF18818">
    <property type="entry name" value="MPTase-PolyVal"/>
    <property type="match status" value="1"/>
</dbReference>
<dbReference type="PIRSF" id="PIRSF037112">
    <property type="entry name" value="Antirestriction_ArdC"/>
    <property type="match status" value="1"/>
</dbReference>
<feature type="domain" description="N-terminal" evidence="1">
    <location>
        <begin position="7"/>
        <end position="125"/>
    </location>
</feature>
<evidence type="ECO:0000259" key="1">
    <source>
        <dbReference type="Pfam" id="PF08401"/>
    </source>
</evidence>
<accession>A0A947DC08</accession>
<proteinExistence type="predicted"/>
<dbReference type="Proteomes" id="UP000766595">
    <property type="component" value="Unassembled WGS sequence"/>
</dbReference>
<name>A0A947DC08_9HYPH</name>
<dbReference type="InterPro" id="IPR041459">
    <property type="entry name" value="MPTase-PolyVal"/>
</dbReference>
<gene>
    <name evidence="3" type="ORF">KL771_26790</name>
</gene>
<keyword evidence="4" id="KW-1185">Reference proteome</keyword>